<proteinExistence type="predicted"/>
<comment type="caution">
    <text evidence="1">The sequence shown here is derived from an EMBL/GenBank/DDBJ whole genome shotgun (WGS) entry which is preliminary data.</text>
</comment>
<reference evidence="1 2" key="1">
    <citation type="submission" date="2019-07" db="EMBL/GenBank/DDBJ databases">
        <title>Whole genome shotgun sequence of Pseudoalteromonas espejiana NBRC 102222.</title>
        <authorList>
            <person name="Hosoyama A."/>
            <person name="Uohara A."/>
            <person name="Ohji S."/>
            <person name="Ichikawa N."/>
        </authorList>
    </citation>
    <scope>NUCLEOTIDE SEQUENCE [LARGE SCALE GENOMIC DNA]</scope>
    <source>
        <strain evidence="1 2">NBRC 102222</strain>
    </source>
</reference>
<gene>
    <name evidence="1" type="ORF">PES01_04440</name>
</gene>
<dbReference type="Proteomes" id="UP000321419">
    <property type="component" value="Unassembled WGS sequence"/>
</dbReference>
<dbReference type="PROSITE" id="PS51257">
    <property type="entry name" value="PROKAR_LIPOPROTEIN"/>
    <property type="match status" value="1"/>
</dbReference>
<evidence type="ECO:0000313" key="2">
    <source>
        <dbReference type="Proteomes" id="UP000321419"/>
    </source>
</evidence>
<sequence>MKKLFSLVFLLLLAGCSKPLPDDKLVYAGEWKSKEMYLLILEDGTVSYQRLQRGGKTSINGPLQEFIGDDFIVGLSFFTTKFNVSQPPTLSNGEWTIIVDGVKLKKTEEDI</sequence>
<accession>A0A510XRG6</accession>
<evidence type="ECO:0000313" key="1">
    <source>
        <dbReference type="EMBL" id="GEK53599.1"/>
    </source>
</evidence>
<dbReference type="AlphaFoldDB" id="A0A510XRG6"/>
<evidence type="ECO:0008006" key="3">
    <source>
        <dbReference type="Google" id="ProtNLM"/>
    </source>
</evidence>
<keyword evidence="2" id="KW-1185">Reference proteome</keyword>
<dbReference type="OrthoDB" id="583175at2"/>
<protein>
    <recommendedName>
        <fullName evidence="3">Lipoprotein</fullName>
    </recommendedName>
</protein>
<name>A0A510XRG6_9GAMM</name>
<organism evidence="1 2">
    <name type="scientific">Pseudoalteromonas espejiana</name>
    <dbReference type="NCBI Taxonomy" id="28107"/>
    <lineage>
        <taxon>Bacteria</taxon>
        <taxon>Pseudomonadati</taxon>
        <taxon>Pseudomonadota</taxon>
        <taxon>Gammaproteobacteria</taxon>
        <taxon>Alteromonadales</taxon>
        <taxon>Pseudoalteromonadaceae</taxon>
        <taxon>Pseudoalteromonas</taxon>
    </lineage>
</organism>
<dbReference type="RefSeq" id="WP_089349659.1">
    <property type="nucleotide sequence ID" value="NZ_BJUM01000004.1"/>
</dbReference>
<dbReference type="EMBL" id="BJUM01000004">
    <property type="protein sequence ID" value="GEK53599.1"/>
    <property type="molecule type" value="Genomic_DNA"/>
</dbReference>